<evidence type="ECO:0000256" key="2">
    <source>
        <dbReference type="SAM" id="Phobius"/>
    </source>
</evidence>
<evidence type="ECO:0000313" key="4">
    <source>
        <dbReference type="Proteomes" id="UP001201163"/>
    </source>
</evidence>
<feature type="compositionally biased region" description="Polar residues" evidence="1">
    <location>
        <begin position="1"/>
        <end position="12"/>
    </location>
</feature>
<protein>
    <submittedName>
        <fullName evidence="3">Uncharacterized protein</fullName>
    </submittedName>
</protein>
<reference evidence="3" key="1">
    <citation type="submission" date="2022-01" db="EMBL/GenBank/DDBJ databases">
        <title>Comparative genomics reveals a dynamic genome evolution in the ectomycorrhizal milk-cap (Lactarius) mushrooms.</title>
        <authorList>
            <consortium name="DOE Joint Genome Institute"/>
            <person name="Lebreton A."/>
            <person name="Tang N."/>
            <person name="Kuo A."/>
            <person name="LaButti K."/>
            <person name="Drula E."/>
            <person name="Barry K."/>
            <person name="Clum A."/>
            <person name="Lipzen A."/>
            <person name="Mousain D."/>
            <person name="Ng V."/>
            <person name="Wang R."/>
            <person name="Wang X."/>
            <person name="Dai Y."/>
            <person name="Henrissat B."/>
            <person name="Grigoriev I.V."/>
            <person name="Guerin-Laguette A."/>
            <person name="Yu F."/>
            <person name="Martin F.M."/>
        </authorList>
    </citation>
    <scope>NUCLEOTIDE SEQUENCE</scope>
    <source>
        <strain evidence="3">QP</strain>
    </source>
</reference>
<keyword evidence="2" id="KW-0472">Membrane</keyword>
<organism evidence="3 4">
    <name type="scientific">Lactarius akahatsu</name>
    <dbReference type="NCBI Taxonomy" id="416441"/>
    <lineage>
        <taxon>Eukaryota</taxon>
        <taxon>Fungi</taxon>
        <taxon>Dikarya</taxon>
        <taxon>Basidiomycota</taxon>
        <taxon>Agaricomycotina</taxon>
        <taxon>Agaricomycetes</taxon>
        <taxon>Russulales</taxon>
        <taxon>Russulaceae</taxon>
        <taxon>Lactarius</taxon>
    </lineage>
</organism>
<sequence>MQTPRRSNSLATKQRHVPPTTPSLLNSEACHTTFIYASSASPPPFGHLIPDTHRRDRRFFSAYSIMAGIYWIHALVYRIFPGLSKCHSSSSSIIFHNDHSIMRKATSAFLPYDKLHPMRAPETIPAYRCRHAISHPSLSPSPSLYLFSFRSPSRPLNYKHDIGSKREVSRQDHQASISLRPEHPLRVKIESRLCSMRAHSTIQ</sequence>
<keyword evidence="2" id="KW-1133">Transmembrane helix</keyword>
<keyword evidence="2" id="KW-0812">Transmembrane</keyword>
<comment type="caution">
    <text evidence="3">The sequence shown here is derived from an EMBL/GenBank/DDBJ whole genome shotgun (WGS) entry which is preliminary data.</text>
</comment>
<dbReference type="Proteomes" id="UP001201163">
    <property type="component" value="Unassembled WGS sequence"/>
</dbReference>
<dbReference type="AlphaFoldDB" id="A0AAD4LE42"/>
<gene>
    <name evidence="3" type="ORF">EDB92DRAFT_1889909</name>
</gene>
<keyword evidence="4" id="KW-1185">Reference proteome</keyword>
<evidence type="ECO:0000256" key="1">
    <source>
        <dbReference type="SAM" id="MobiDB-lite"/>
    </source>
</evidence>
<dbReference type="EMBL" id="JAKELL010000086">
    <property type="protein sequence ID" value="KAH8983625.1"/>
    <property type="molecule type" value="Genomic_DNA"/>
</dbReference>
<feature type="transmembrane region" description="Helical" evidence="2">
    <location>
        <begin position="60"/>
        <end position="80"/>
    </location>
</feature>
<feature type="region of interest" description="Disordered" evidence="1">
    <location>
        <begin position="1"/>
        <end position="23"/>
    </location>
</feature>
<name>A0AAD4LE42_9AGAM</name>
<accession>A0AAD4LE42</accession>
<proteinExistence type="predicted"/>
<evidence type="ECO:0000313" key="3">
    <source>
        <dbReference type="EMBL" id="KAH8983625.1"/>
    </source>
</evidence>